<accession>A0AAV3Z9G9</accession>
<proteinExistence type="predicted"/>
<name>A0AAV3Z9G9_9GAST</name>
<gene>
    <name evidence="1" type="ORF">PoB_001846900</name>
</gene>
<dbReference type="AlphaFoldDB" id="A0AAV3Z9G9"/>
<comment type="caution">
    <text evidence="1">The sequence shown here is derived from an EMBL/GenBank/DDBJ whole genome shotgun (WGS) entry which is preliminary data.</text>
</comment>
<dbReference type="EMBL" id="BLXT01002201">
    <property type="protein sequence ID" value="GFN91963.1"/>
    <property type="molecule type" value="Genomic_DNA"/>
</dbReference>
<reference evidence="1 2" key="1">
    <citation type="journal article" date="2021" name="Elife">
        <title>Chloroplast acquisition without the gene transfer in kleptoplastic sea slugs, Plakobranchus ocellatus.</title>
        <authorList>
            <person name="Maeda T."/>
            <person name="Takahashi S."/>
            <person name="Yoshida T."/>
            <person name="Shimamura S."/>
            <person name="Takaki Y."/>
            <person name="Nagai Y."/>
            <person name="Toyoda A."/>
            <person name="Suzuki Y."/>
            <person name="Arimoto A."/>
            <person name="Ishii H."/>
            <person name="Satoh N."/>
            <person name="Nishiyama T."/>
            <person name="Hasebe M."/>
            <person name="Maruyama T."/>
            <person name="Minagawa J."/>
            <person name="Obokata J."/>
            <person name="Shigenobu S."/>
        </authorList>
    </citation>
    <scope>NUCLEOTIDE SEQUENCE [LARGE SCALE GENOMIC DNA]</scope>
</reference>
<evidence type="ECO:0000313" key="2">
    <source>
        <dbReference type="Proteomes" id="UP000735302"/>
    </source>
</evidence>
<dbReference type="Proteomes" id="UP000735302">
    <property type="component" value="Unassembled WGS sequence"/>
</dbReference>
<organism evidence="1 2">
    <name type="scientific">Plakobranchus ocellatus</name>
    <dbReference type="NCBI Taxonomy" id="259542"/>
    <lineage>
        <taxon>Eukaryota</taxon>
        <taxon>Metazoa</taxon>
        <taxon>Spiralia</taxon>
        <taxon>Lophotrochozoa</taxon>
        <taxon>Mollusca</taxon>
        <taxon>Gastropoda</taxon>
        <taxon>Heterobranchia</taxon>
        <taxon>Euthyneura</taxon>
        <taxon>Panpulmonata</taxon>
        <taxon>Sacoglossa</taxon>
        <taxon>Placobranchoidea</taxon>
        <taxon>Plakobranchidae</taxon>
        <taxon>Plakobranchus</taxon>
    </lineage>
</organism>
<sequence length="104" mass="11641">MTCGQGADSSLTNVSVKPVLMGFCSVNQKLGDISTRRTRTIRVSLNCDKSQYLWTRTDKEASARDCNIILNWTRELSDKLPKQKNDCPCVWFRLPTGCADGIIV</sequence>
<evidence type="ECO:0000313" key="1">
    <source>
        <dbReference type="EMBL" id="GFN91963.1"/>
    </source>
</evidence>
<keyword evidence="2" id="KW-1185">Reference proteome</keyword>
<protein>
    <submittedName>
        <fullName evidence="1">Uncharacterized protein</fullName>
    </submittedName>
</protein>